<dbReference type="InterPro" id="IPR013604">
    <property type="entry name" value="7TM_chemorcpt"/>
</dbReference>
<evidence type="ECO:0000256" key="2">
    <source>
        <dbReference type="ARBA" id="ARBA00022475"/>
    </source>
</evidence>
<feature type="transmembrane region" description="Helical" evidence="6">
    <location>
        <begin position="123"/>
        <end position="145"/>
    </location>
</feature>
<sequence length="372" mass="43604">MSHLCAVFFKVILFYQLFAYHCFYFVSGRLNNRKKNPCFTIYNVSLTATLFCWIFQHQSLVLFTDNIQGYLIDLFKLLLIAFSYYAILLECWLGSGCVVRLWNEFDEMYQLITSPRWARLPRTHFITVTSFMVFMSFWEFTYAYGVASTSRATNFTIAFWLLFALIHLRQLQILLYTDLLRFCLTEMNDQLRWSIELSKAASRYGGPRTDGQIHGHIRRLLDGFVRCYRLLVTINRAFGCSLIIIKIITHVYLLTDCYWIVFGIMRHDLRRSLAVVLIVEDKHHCRLLGVHSCEWIVLECARTRQLLHQIDLGWQLRNERGWEVVRAFLQLLDSADPVSVNAMNLFKMDYSIVMAIIVHVATSISIFIQATG</sequence>
<dbReference type="GO" id="GO:0005886">
    <property type="term" value="C:plasma membrane"/>
    <property type="evidence" value="ECO:0007669"/>
    <property type="project" value="UniProtKB-SubCell"/>
</dbReference>
<proteinExistence type="inferred from homology"/>
<feature type="transmembrane region" description="Helical" evidence="6">
    <location>
        <begin position="350"/>
        <end position="370"/>
    </location>
</feature>
<evidence type="ECO:0000256" key="1">
    <source>
        <dbReference type="ARBA" id="ARBA00004651"/>
    </source>
</evidence>
<dbReference type="VEuPathDB" id="VectorBase:AALB20_034070"/>
<evidence type="ECO:0000256" key="5">
    <source>
        <dbReference type="ARBA" id="ARBA00023136"/>
    </source>
</evidence>
<feature type="transmembrane region" description="Helical" evidence="6">
    <location>
        <begin position="6"/>
        <end position="26"/>
    </location>
</feature>
<organism evidence="7 8">
    <name type="scientific">Anopheles albimanus</name>
    <name type="common">New world malaria mosquito</name>
    <dbReference type="NCBI Taxonomy" id="7167"/>
    <lineage>
        <taxon>Eukaryota</taxon>
        <taxon>Metazoa</taxon>
        <taxon>Ecdysozoa</taxon>
        <taxon>Arthropoda</taxon>
        <taxon>Hexapoda</taxon>
        <taxon>Insecta</taxon>
        <taxon>Pterygota</taxon>
        <taxon>Neoptera</taxon>
        <taxon>Endopterygota</taxon>
        <taxon>Diptera</taxon>
        <taxon>Nematocera</taxon>
        <taxon>Culicoidea</taxon>
        <taxon>Culicidae</taxon>
        <taxon>Anophelinae</taxon>
        <taxon>Anopheles</taxon>
    </lineage>
</organism>
<feature type="transmembrane region" description="Helical" evidence="6">
    <location>
        <begin position="77"/>
        <end position="102"/>
    </location>
</feature>
<dbReference type="GO" id="GO:0050909">
    <property type="term" value="P:sensory perception of taste"/>
    <property type="evidence" value="ECO:0007669"/>
    <property type="project" value="InterPro"/>
</dbReference>
<comment type="function">
    <text evidence="6">Gustatory receptor which mediates acceptance or avoidance behavior, depending on its substrates.</text>
</comment>
<comment type="subcellular location">
    <subcellularLocation>
        <location evidence="1 6">Cell membrane</location>
        <topology evidence="1 6">Multi-pass membrane protein</topology>
    </subcellularLocation>
</comment>
<dbReference type="VEuPathDB" id="VectorBase:AALB015555"/>
<reference evidence="7" key="2">
    <citation type="submission" date="2022-08" db="UniProtKB">
        <authorList>
            <consortium name="EnsemblMetazoa"/>
        </authorList>
    </citation>
    <scope>IDENTIFICATION</scope>
    <source>
        <strain evidence="7">STECLA/ALBI9_A</strain>
    </source>
</reference>
<evidence type="ECO:0000256" key="4">
    <source>
        <dbReference type="ARBA" id="ARBA00022989"/>
    </source>
</evidence>
<keyword evidence="6" id="KW-0807">Transducer</keyword>
<evidence type="ECO:0000313" key="8">
    <source>
        <dbReference type="Proteomes" id="UP000069272"/>
    </source>
</evidence>
<comment type="similarity">
    <text evidence="6">Belongs to the insect chemoreceptor superfamily. Gustatory receptor (GR) family.</text>
</comment>
<dbReference type="AlphaFoldDB" id="A0A182FZX3"/>
<keyword evidence="8" id="KW-1185">Reference proteome</keyword>
<dbReference type="STRING" id="7167.A0A182FZX3"/>
<comment type="caution">
    <text evidence="6">Lacks conserved residue(s) required for the propagation of feature annotation.</text>
</comment>
<evidence type="ECO:0000256" key="3">
    <source>
        <dbReference type="ARBA" id="ARBA00022692"/>
    </source>
</evidence>
<accession>A0A182FZX3</accession>
<keyword evidence="3 6" id="KW-0812">Transmembrane</keyword>
<dbReference type="GO" id="GO:0007165">
    <property type="term" value="P:signal transduction"/>
    <property type="evidence" value="ECO:0007669"/>
    <property type="project" value="UniProtKB-KW"/>
</dbReference>
<dbReference type="Pfam" id="PF08395">
    <property type="entry name" value="7tm_7"/>
    <property type="match status" value="1"/>
</dbReference>
<keyword evidence="2 6" id="KW-1003">Cell membrane</keyword>
<feature type="transmembrane region" description="Helical" evidence="6">
    <location>
        <begin position="157"/>
        <end position="177"/>
    </location>
</feature>
<dbReference type="EnsemblMetazoa" id="AALB015555-RA">
    <property type="protein sequence ID" value="AALB015555-PA"/>
    <property type="gene ID" value="AALB015555"/>
</dbReference>
<feature type="transmembrane region" description="Helical" evidence="6">
    <location>
        <begin position="38"/>
        <end position="57"/>
    </location>
</feature>
<protein>
    <recommendedName>
        <fullName evidence="6">Gustatory receptor</fullName>
    </recommendedName>
</protein>
<keyword evidence="4 6" id="KW-1133">Transmembrane helix</keyword>
<evidence type="ECO:0000313" key="7">
    <source>
        <dbReference type="EnsemblMetazoa" id="AALB015555-PA"/>
    </source>
</evidence>
<reference evidence="7 8" key="1">
    <citation type="journal article" date="2017" name="G3 (Bethesda)">
        <title>The Physical Genome Mapping of Anopheles albimanus Corrected Scaffold Misassemblies and Identified Interarm Rearrangements in Genus Anopheles.</title>
        <authorList>
            <person name="Artemov G.N."/>
            <person name="Peery A.N."/>
            <person name="Jiang X."/>
            <person name="Tu Z."/>
            <person name="Stegniy V.N."/>
            <person name="Sharakhova M.V."/>
            <person name="Sharakhov I.V."/>
        </authorList>
    </citation>
    <scope>NUCLEOTIDE SEQUENCE [LARGE SCALE GENOMIC DNA]</scope>
    <source>
        <strain evidence="7 8">ALBI9_A</strain>
    </source>
</reference>
<keyword evidence="5 6" id="KW-0472">Membrane</keyword>
<dbReference type="Proteomes" id="UP000069272">
    <property type="component" value="Chromosome 2L"/>
</dbReference>
<keyword evidence="6" id="KW-0675">Receptor</keyword>
<name>A0A182FZX3_ANOAL</name>
<evidence type="ECO:0000256" key="6">
    <source>
        <dbReference type="RuleBase" id="RU363108"/>
    </source>
</evidence>